<dbReference type="InterPro" id="IPR036249">
    <property type="entry name" value="Thioredoxin-like_sf"/>
</dbReference>
<dbReference type="InterPro" id="IPR036282">
    <property type="entry name" value="Glutathione-S-Trfase_C_sf"/>
</dbReference>
<dbReference type="SFLD" id="SFLDS00019">
    <property type="entry name" value="Glutathione_Transferase_(cytos"/>
    <property type="match status" value="1"/>
</dbReference>
<dbReference type="InterPro" id="IPR010987">
    <property type="entry name" value="Glutathione-S-Trfase_C-like"/>
</dbReference>
<dbReference type="FunFam" id="3.40.30.10:FF:000014">
    <property type="entry name" value="Tau class glutathione S-transferase"/>
    <property type="match status" value="1"/>
</dbReference>
<dbReference type="PROSITE" id="PS50405">
    <property type="entry name" value="GST_CTER"/>
    <property type="match status" value="1"/>
</dbReference>
<evidence type="ECO:0000313" key="9">
    <source>
        <dbReference type="Proteomes" id="UP001152561"/>
    </source>
</evidence>
<dbReference type="CDD" id="cd03185">
    <property type="entry name" value="GST_C_Tau"/>
    <property type="match status" value="1"/>
</dbReference>
<comment type="similarity">
    <text evidence="1">Belongs to the GST superfamily. HSP26 family.</text>
</comment>
<dbReference type="GO" id="GO:0004364">
    <property type="term" value="F:glutathione transferase activity"/>
    <property type="evidence" value="ECO:0007669"/>
    <property type="project" value="UniProtKB-EC"/>
</dbReference>
<evidence type="ECO:0000256" key="1">
    <source>
        <dbReference type="ARBA" id="ARBA00009929"/>
    </source>
</evidence>
<evidence type="ECO:0000256" key="4">
    <source>
        <dbReference type="ARBA" id="ARBA00047960"/>
    </source>
</evidence>
<comment type="catalytic activity">
    <reaction evidence="4">
        <text>RX + glutathione = an S-substituted glutathione + a halide anion + H(+)</text>
        <dbReference type="Rhea" id="RHEA:16437"/>
        <dbReference type="ChEBI" id="CHEBI:15378"/>
        <dbReference type="ChEBI" id="CHEBI:16042"/>
        <dbReference type="ChEBI" id="CHEBI:17792"/>
        <dbReference type="ChEBI" id="CHEBI:57925"/>
        <dbReference type="ChEBI" id="CHEBI:90779"/>
        <dbReference type="EC" id="2.5.1.18"/>
    </reaction>
</comment>
<dbReference type="PANTHER" id="PTHR11260">
    <property type="entry name" value="GLUTATHIONE S-TRANSFERASE, GST, SUPERFAMILY, GST DOMAIN CONTAINING"/>
    <property type="match status" value="1"/>
</dbReference>
<evidence type="ECO:0000259" key="7">
    <source>
        <dbReference type="PROSITE" id="PS50405"/>
    </source>
</evidence>
<dbReference type="CDD" id="cd03058">
    <property type="entry name" value="GST_N_Tau"/>
    <property type="match status" value="1"/>
</dbReference>
<accession>A0A9Q1LFB3</accession>
<dbReference type="SFLD" id="SFLDG00358">
    <property type="entry name" value="Main_(cytGST)"/>
    <property type="match status" value="1"/>
</dbReference>
<keyword evidence="3" id="KW-0808">Transferase</keyword>
<dbReference type="FunFam" id="1.20.1050.10:FF:000012">
    <property type="entry name" value="Tau class glutathione S-transferase"/>
    <property type="match status" value="1"/>
</dbReference>
<keyword evidence="9" id="KW-1185">Reference proteome</keyword>
<gene>
    <name evidence="8" type="ORF">K7X08_007256</name>
</gene>
<proteinExistence type="inferred from homology"/>
<dbReference type="InterPro" id="IPR004045">
    <property type="entry name" value="Glutathione_S-Trfase_N"/>
</dbReference>
<reference evidence="9" key="1">
    <citation type="journal article" date="2023" name="Proc. Natl. Acad. Sci. U.S.A.">
        <title>Genomic and structural basis for evolution of tropane alkaloid biosynthesis.</title>
        <authorList>
            <person name="Wanga Y.-J."/>
            <person name="Taina T."/>
            <person name="Yua J.-Y."/>
            <person name="Lia J."/>
            <person name="Xua B."/>
            <person name="Chenc J."/>
            <person name="D'Auriad J.C."/>
            <person name="Huanga J.-P."/>
            <person name="Huanga S.-X."/>
        </authorList>
    </citation>
    <scope>NUCLEOTIDE SEQUENCE [LARGE SCALE GENOMIC DNA]</scope>
    <source>
        <strain evidence="9">cv. KIB-2019</strain>
    </source>
</reference>
<dbReference type="Gene3D" id="3.40.30.10">
    <property type="entry name" value="Glutaredoxin"/>
    <property type="match status" value="1"/>
</dbReference>
<dbReference type="InterPro" id="IPR045073">
    <property type="entry name" value="Omega/Tau-like"/>
</dbReference>
<evidence type="ECO:0000313" key="8">
    <source>
        <dbReference type="EMBL" id="KAJ8533932.1"/>
    </source>
</evidence>
<dbReference type="SFLD" id="SFLDG01152">
    <property type="entry name" value="Main.3:_Omega-_and_Tau-like"/>
    <property type="match status" value="1"/>
</dbReference>
<dbReference type="SUPFAM" id="SSF47616">
    <property type="entry name" value="GST C-terminal domain-like"/>
    <property type="match status" value="1"/>
</dbReference>
<name>A0A9Q1LFB3_9SOLA</name>
<dbReference type="SUPFAM" id="SSF52833">
    <property type="entry name" value="Thioredoxin-like"/>
    <property type="match status" value="1"/>
</dbReference>
<dbReference type="OrthoDB" id="4951845at2759"/>
<dbReference type="InterPro" id="IPR004046">
    <property type="entry name" value="GST_C"/>
</dbReference>
<feature type="domain" description="GST C-terminal" evidence="7">
    <location>
        <begin position="86"/>
        <end position="215"/>
    </location>
</feature>
<dbReference type="Gene3D" id="1.20.1050.10">
    <property type="match status" value="1"/>
</dbReference>
<dbReference type="EMBL" id="JAJAGQ010000019">
    <property type="protein sequence ID" value="KAJ8533932.1"/>
    <property type="molecule type" value="Genomic_DNA"/>
</dbReference>
<organism evidence="8 9">
    <name type="scientific">Anisodus acutangulus</name>
    <dbReference type="NCBI Taxonomy" id="402998"/>
    <lineage>
        <taxon>Eukaryota</taxon>
        <taxon>Viridiplantae</taxon>
        <taxon>Streptophyta</taxon>
        <taxon>Embryophyta</taxon>
        <taxon>Tracheophyta</taxon>
        <taxon>Spermatophyta</taxon>
        <taxon>Magnoliopsida</taxon>
        <taxon>eudicotyledons</taxon>
        <taxon>Gunneridae</taxon>
        <taxon>Pentapetalae</taxon>
        <taxon>asterids</taxon>
        <taxon>lamiids</taxon>
        <taxon>Solanales</taxon>
        <taxon>Solanaceae</taxon>
        <taxon>Solanoideae</taxon>
        <taxon>Hyoscyameae</taxon>
        <taxon>Anisodus</taxon>
    </lineage>
</organism>
<evidence type="ECO:0000256" key="3">
    <source>
        <dbReference type="ARBA" id="ARBA00022679"/>
    </source>
</evidence>
<dbReference type="AlphaFoldDB" id="A0A9Q1LFB3"/>
<dbReference type="GO" id="GO:0006749">
    <property type="term" value="P:glutathione metabolic process"/>
    <property type="evidence" value="ECO:0007669"/>
    <property type="project" value="InterPro"/>
</dbReference>
<comment type="caution">
    <text evidence="8">The sequence shown here is derived from an EMBL/GenBank/DDBJ whole genome shotgun (WGS) entry which is preliminary data.</text>
</comment>
<feature type="domain" description="GST N-terminal" evidence="6">
    <location>
        <begin position="2"/>
        <end position="81"/>
    </location>
</feature>
<dbReference type="PROSITE" id="PS50404">
    <property type="entry name" value="GST_NTER"/>
    <property type="match status" value="1"/>
</dbReference>
<dbReference type="Proteomes" id="UP001152561">
    <property type="component" value="Unassembled WGS sequence"/>
</dbReference>
<dbReference type="Pfam" id="PF02798">
    <property type="entry name" value="GST_N"/>
    <property type="match status" value="1"/>
</dbReference>
<sequence length="226" mass="25555">MSGVKLLGVSGSPFSRRIEWALKIKGVEYELIEQDLQKKSPLLLESNPIHKKIPVLLYNGKPIVESLVIIEYIDEAFQGPSILPKDPYDRAIARFWAKFLDDKCLPAAWKALWSKGEEQDKEEAYEVFKVLDNELKDKKFFGGDKIGFVDIIANFVGFWVGIVEEATGVVLLTSEKFPNLCAWRDEYLNCSQVKENMPSREMLLGYFKARAEAEAEAVATTATANK</sequence>
<dbReference type="Pfam" id="PF00043">
    <property type="entry name" value="GST_C"/>
    <property type="match status" value="1"/>
</dbReference>
<protein>
    <recommendedName>
        <fullName evidence="5">Probable glutathione S-transferase</fullName>
        <ecNumber evidence="2">2.5.1.18</ecNumber>
    </recommendedName>
</protein>
<evidence type="ECO:0000259" key="6">
    <source>
        <dbReference type="PROSITE" id="PS50404"/>
    </source>
</evidence>
<dbReference type="GO" id="GO:0005737">
    <property type="term" value="C:cytoplasm"/>
    <property type="evidence" value="ECO:0007669"/>
    <property type="project" value="TreeGrafter"/>
</dbReference>
<evidence type="ECO:0000256" key="5">
    <source>
        <dbReference type="ARBA" id="ARBA00071370"/>
    </source>
</evidence>
<dbReference type="EC" id="2.5.1.18" evidence="2"/>
<dbReference type="InterPro" id="IPR040079">
    <property type="entry name" value="Glutathione_S-Trfase"/>
</dbReference>
<evidence type="ECO:0000256" key="2">
    <source>
        <dbReference type="ARBA" id="ARBA00012452"/>
    </source>
</evidence>
<dbReference type="PANTHER" id="PTHR11260:SF676">
    <property type="entry name" value="GLUTATHIONE S-TRANSFERASE U8"/>
    <property type="match status" value="1"/>
</dbReference>
<dbReference type="InterPro" id="IPR045074">
    <property type="entry name" value="GST_C_Tau"/>
</dbReference>